<comment type="caution">
    <text evidence="3">The sequence shown here is derived from an EMBL/GenBank/DDBJ whole genome shotgun (WGS) entry which is preliminary data.</text>
</comment>
<evidence type="ECO:0000256" key="1">
    <source>
        <dbReference type="SAM" id="SignalP"/>
    </source>
</evidence>
<dbReference type="InterPro" id="IPR000421">
    <property type="entry name" value="FA58C"/>
</dbReference>
<evidence type="ECO:0000313" key="4">
    <source>
        <dbReference type="Proteomes" id="UP001501469"/>
    </source>
</evidence>
<dbReference type="EMBL" id="BAABDK010000032">
    <property type="protein sequence ID" value="GAA4051637.1"/>
    <property type="molecule type" value="Genomic_DNA"/>
</dbReference>
<dbReference type="Gene3D" id="2.130.10.10">
    <property type="entry name" value="YVTN repeat-like/Quinoprotein amine dehydrogenase"/>
    <property type="match status" value="2"/>
</dbReference>
<feature type="domain" description="PA14" evidence="2">
    <location>
        <begin position="920"/>
        <end position="1071"/>
    </location>
</feature>
<dbReference type="InterPro" id="IPR015943">
    <property type="entry name" value="WD40/YVTN_repeat-like_dom_sf"/>
</dbReference>
<dbReference type="Proteomes" id="UP001501469">
    <property type="component" value="Unassembled WGS sequence"/>
</dbReference>
<evidence type="ECO:0000313" key="3">
    <source>
        <dbReference type="EMBL" id="GAA4051637.1"/>
    </source>
</evidence>
<reference evidence="4" key="1">
    <citation type="journal article" date="2019" name="Int. J. Syst. Evol. Microbiol.">
        <title>The Global Catalogue of Microorganisms (GCM) 10K type strain sequencing project: providing services to taxonomists for standard genome sequencing and annotation.</title>
        <authorList>
            <consortium name="The Broad Institute Genomics Platform"/>
            <consortium name="The Broad Institute Genome Sequencing Center for Infectious Disease"/>
            <person name="Wu L."/>
            <person name="Ma J."/>
        </authorList>
    </citation>
    <scope>NUCLEOTIDE SEQUENCE [LARGE SCALE GENOMIC DNA]</scope>
    <source>
        <strain evidence="4">JCM 17225</strain>
    </source>
</reference>
<proteinExistence type="predicted"/>
<keyword evidence="1" id="KW-0732">Signal</keyword>
<feature type="chain" id="PRO_5046768752" description="PA14 domain-containing protein" evidence="1">
    <location>
        <begin position="16"/>
        <end position="1172"/>
    </location>
</feature>
<dbReference type="SUPFAM" id="SSF49785">
    <property type="entry name" value="Galactose-binding domain-like"/>
    <property type="match status" value="1"/>
</dbReference>
<dbReference type="Pfam" id="PF02368">
    <property type="entry name" value="Big_2"/>
    <property type="match status" value="1"/>
</dbReference>
<feature type="signal peptide" evidence="1">
    <location>
        <begin position="1"/>
        <end position="15"/>
    </location>
</feature>
<dbReference type="SUPFAM" id="SSF49373">
    <property type="entry name" value="Invasin/intimin cell-adhesion fragments"/>
    <property type="match status" value="1"/>
</dbReference>
<dbReference type="InterPro" id="IPR003343">
    <property type="entry name" value="Big_2"/>
</dbReference>
<dbReference type="InterPro" id="IPR008979">
    <property type="entry name" value="Galactose-bd-like_sf"/>
</dbReference>
<dbReference type="SUPFAM" id="SSF56988">
    <property type="entry name" value="Anthrax protective antigen"/>
    <property type="match status" value="1"/>
</dbReference>
<dbReference type="InterPro" id="IPR011658">
    <property type="entry name" value="PA14_dom"/>
</dbReference>
<dbReference type="Pfam" id="PF07691">
    <property type="entry name" value="PA14"/>
    <property type="match status" value="1"/>
</dbReference>
<accession>A0ABP7USQ2</accession>
<evidence type="ECO:0000259" key="2">
    <source>
        <dbReference type="PROSITE" id="PS51820"/>
    </source>
</evidence>
<dbReference type="SUPFAM" id="SSF110296">
    <property type="entry name" value="Oligoxyloglucan reducing end-specific cellobiohydrolase"/>
    <property type="match status" value="2"/>
</dbReference>
<dbReference type="PANTHER" id="PTHR43739:SF5">
    <property type="entry name" value="EXO-ALPHA-SIALIDASE"/>
    <property type="match status" value="1"/>
</dbReference>
<sequence length="1172" mass="123051">MLVASLFVATFPAQAQTFKAIPLDCGGWFSGFAQADNGRLYGYGDVFGAWRSDDGGTSWRYLNWGIPGGDIYGTGMAVQKDNPDVVYYGASNALSKSTNGGDSWTRVLEMGDDAPRFRGSSPILIRSNNPNEIWFAGSRKGQTGWLWKSSNGGTDWVKAGGSAFDNNRTRTLHNVAAFPNQIWVGSDNGLYVSTDGGTNFSLVGGSGRLTNVGMIARFTTGSFAGVGLVTRSDGGYAGGISRITATNYNDASTYSVSNAATGNFFLGYPSGLQIFSDGSSSAWNTAADIHAFSPAGNGGQTFTKRATTVNTSVVPIWATAAGLAARNTPDYGTDQVIEAVGNPNKWLITGGGAPMYSLDKGLSWQYFPNGNGLAAAKTYWANPSRFDANRVYVPAGDIGSVTITDGGSSGQATQSSFKSYYGLHSTFRVLEGPDTQNLVLAGVDQSNSATVILKTANGGSSWNTLSQTGNGLPRSLDGITKSVMSLTDANDFLVVLASGTANSGPIPPGSINPGVWRTTNGGTTFNQVADLPTTGLQTGHRYDPQSCFIERDAVQANVRYFVSRSTPFYRSTNGGTNWTARTHPYNQQAWAWDLHADPVRGENIWAAGDYAGVKVSRDGGQSWTPTAKYLNARVLASYDGKIAVFGKASGDAEPLLYYSEDDGATFRALTTPARNFHGVQGLAVDRNGKVWVSWNSVTVVNPNPVTSVAVTPNTATLAVGATRTLSASVAPSTANQAVTWTSSAPGIATVTSGGLVTGVSAGSATITATSAADNTTTQTATITVTGAATAYPIITSRGENLPNEGKAQAFDLNNGTKWLDFNATSYLQIQYQNAAAFNQYVLVSGNDSPERDPTTWTVQGSNDGSKWTVLDSQSGQSWPSRNLPRSFGFANSTAYSYYKLDITANGGGNIIQLAEVTFGTLSRSVTLETWSNVGGTTLAAIPTTAATSTATLTSLESPTNSSDNYGLRMRGYIVPSTTGAYTFYIASDDNGEFCLSADSQPTTAPICSVGDWTNSKQWDKYGSQRSAPQTLVAGRKYYFRALMKEGGGGDNLAIGWTGPGFPAITVIGAANLDQYVPTGAAGRPGLGEGAAAEQSSAVHVYPNPAAGSFRVSTGSADGAKITVTTMDGRVIRRVQATGPVTNIESGTWQPGLYLVRVQTGATTTVKKLVIAN</sequence>
<dbReference type="InterPro" id="IPR052025">
    <property type="entry name" value="Xyloglucanase_GH74"/>
</dbReference>
<dbReference type="PROSITE" id="PS51820">
    <property type="entry name" value="PA14"/>
    <property type="match status" value="1"/>
</dbReference>
<protein>
    <recommendedName>
        <fullName evidence="2">PA14 domain-containing protein</fullName>
    </recommendedName>
</protein>
<dbReference type="SMART" id="SM00758">
    <property type="entry name" value="PA14"/>
    <property type="match status" value="1"/>
</dbReference>
<dbReference type="Gene3D" id="2.60.40.1080">
    <property type="match status" value="1"/>
</dbReference>
<dbReference type="InterPro" id="IPR026444">
    <property type="entry name" value="Secre_tail"/>
</dbReference>
<dbReference type="SMART" id="SM00635">
    <property type="entry name" value="BID_2"/>
    <property type="match status" value="1"/>
</dbReference>
<name>A0ABP7USQ2_9BACT</name>
<dbReference type="NCBIfam" id="TIGR04183">
    <property type="entry name" value="Por_Secre_tail"/>
    <property type="match status" value="1"/>
</dbReference>
<dbReference type="InterPro" id="IPR008964">
    <property type="entry name" value="Invasin/intimin_cell_adhesion"/>
</dbReference>
<dbReference type="InterPro" id="IPR037524">
    <property type="entry name" value="PA14/GLEYA"/>
</dbReference>
<dbReference type="PANTHER" id="PTHR43739">
    <property type="entry name" value="XYLOGLUCANASE (EUROFUNG)"/>
    <property type="match status" value="1"/>
</dbReference>
<dbReference type="Pfam" id="PF00754">
    <property type="entry name" value="F5_F8_type_C"/>
    <property type="match status" value="1"/>
</dbReference>
<dbReference type="Pfam" id="PF18962">
    <property type="entry name" value="Por_Secre_tail"/>
    <property type="match status" value="1"/>
</dbReference>
<organism evidence="3 4">
    <name type="scientific">Hymenobacter glaciei</name>
    <dbReference type="NCBI Taxonomy" id="877209"/>
    <lineage>
        <taxon>Bacteria</taxon>
        <taxon>Pseudomonadati</taxon>
        <taxon>Bacteroidota</taxon>
        <taxon>Cytophagia</taxon>
        <taxon>Cytophagales</taxon>
        <taxon>Hymenobacteraceae</taxon>
        <taxon>Hymenobacter</taxon>
    </lineage>
</organism>
<gene>
    <name evidence="3" type="ORF">GCM10022409_43150</name>
</gene>
<dbReference type="Gene3D" id="2.60.120.260">
    <property type="entry name" value="Galactose-binding domain-like"/>
    <property type="match status" value="1"/>
</dbReference>
<keyword evidence="4" id="KW-1185">Reference proteome</keyword>